<evidence type="ECO:0000256" key="1">
    <source>
        <dbReference type="SAM" id="SignalP"/>
    </source>
</evidence>
<feature type="chain" id="PRO_5014844769" description="Secreted protein (Por secretion system target)" evidence="1">
    <location>
        <begin position="23"/>
        <end position="198"/>
    </location>
</feature>
<evidence type="ECO:0008006" key="4">
    <source>
        <dbReference type="Google" id="ProtNLM"/>
    </source>
</evidence>
<accession>A0A2M9C885</accession>
<dbReference type="RefSeq" id="WP_100375787.1">
    <property type="nucleotide sequence ID" value="NZ_PGFD01000001.1"/>
</dbReference>
<proteinExistence type="predicted"/>
<dbReference type="OrthoDB" id="978867at2"/>
<gene>
    <name evidence="2" type="ORF">CLV73_1049</name>
</gene>
<comment type="caution">
    <text evidence="2">The sequence shown here is derived from an EMBL/GenBank/DDBJ whole genome shotgun (WGS) entry which is preliminary data.</text>
</comment>
<evidence type="ECO:0000313" key="3">
    <source>
        <dbReference type="Proteomes" id="UP000228740"/>
    </source>
</evidence>
<keyword evidence="3" id="KW-1185">Reference proteome</keyword>
<name>A0A2M9C885_9FLAO</name>
<protein>
    <recommendedName>
        <fullName evidence="4">Secreted protein (Por secretion system target)</fullName>
    </recommendedName>
</protein>
<keyword evidence="1" id="KW-0732">Signal</keyword>
<dbReference type="Proteomes" id="UP000228740">
    <property type="component" value="Unassembled WGS sequence"/>
</dbReference>
<sequence length="198" mass="22295">MKKVFRSALLIGFLSISASMMSKDRDFSLSFGKTEAETVRFEVSNAKNVSVVIYNDTYGELFSEDLDSDKNVIKSYNFKDLDAGIYYLLLESDRKIEKYKIKVSADKKVIIDKKPVAEIIKPEFQVDGNKVKLVLSELKNTAKISVSDLSGNVYYNSTKPAIDGKLEITFDLNPKTADNYIISVEENGKVFNKTISLK</sequence>
<evidence type="ECO:0000313" key="2">
    <source>
        <dbReference type="EMBL" id="PJJ67053.1"/>
    </source>
</evidence>
<dbReference type="AlphaFoldDB" id="A0A2M9C885"/>
<dbReference type="EMBL" id="PGFD01000001">
    <property type="protein sequence ID" value="PJJ67053.1"/>
    <property type="molecule type" value="Genomic_DNA"/>
</dbReference>
<reference evidence="2 3" key="1">
    <citation type="submission" date="2017-11" db="EMBL/GenBank/DDBJ databases">
        <title>Genomic Encyclopedia of Archaeal and Bacterial Type Strains, Phase II (KMG-II): From Individual Species to Whole Genera.</title>
        <authorList>
            <person name="Goeker M."/>
        </authorList>
    </citation>
    <scope>NUCLEOTIDE SEQUENCE [LARGE SCALE GENOMIC DNA]</scope>
    <source>
        <strain evidence="2 3">DSM 27617</strain>
    </source>
</reference>
<organism evidence="2 3">
    <name type="scientific">Chryseobacterium geocarposphaerae</name>
    <dbReference type="NCBI Taxonomy" id="1416776"/>
    <lineage>
        <taxon>Bacteria</taxon>
        <taxon>Pseudomonadati</taxon>
        <taxon>Bacteroidota</taxon>
        <taxon>Flavobacteriia</taxon>
        <taxon>Flavobacteriales</taxon>
        <taxon>Weeksellaceae</taxon>
        <taxon>Chryseobacterium group</taxon>
        <taxon>Chryseobacterium</taxon>
    </lineage>
</organism>
<feature type="signal peptide" evidence="1">
    <location>
        <begin position="1"/>
        <end position="22"/>
    </location>
</feature>